<dbReference type="Pfam" id="PF02080">
    <property type="entry name" value="TrkA_C"/>
    <property type="match status" value="1"/>
</dbReference>
<evidence type="ECO:0000256" key="2">
    <source>
        <dbReference type="ARBA" id="ARBA00022448"/>
    </source>
</evidence>
<organism evidence="9 10">
    <name type="scientific">Amphiplicatus metriothermophilus</name>
    <dbReference type="NCBI Taxonomy" id="1519374"/>
    <lineage>
        <taxon>Bacteria</taxon>
        <taxon>Pseudomonadati</taxon>
        <taxon>Pseudomonadota</taxon>
        <taxon>Alphaproteobacteria</taxon>
        <taxon>Parvularculales</taxon>
        <taxon>Parvularculaceae</taxon>
        <taxon>Amphiplicatus</taxon>
    </lineage>
</organism>
<keyword evidence="2" id="KW-0813">Transport</keyword>
<keyword evidence="3 7" id="KW-0812">Transmembrane</keyword>
<dbReference type="GO" id="GO:0008324">
    <property type="term" value="F:monoatomic cation transmembrane transporter activity"/>
    <property type="evidence" value="ECO:0007669"/>
    <property type="project" value="InterPro"/>
</dbReference>
<dbReference type="Gene3D" id="3.30.70.1450">
    <property type="entry name" value="Regulator of K+ conductance, C-terminal domain"/>
    <property type="match status" value="2"/>
</dbReference>
<dbReference type="InterPro" id="IPR036721">
    <property type="entry name" value="RCK_C_sf"/>
</dbReference>
<dbReference type="RefSeq" id="WP_200815326.1">
    <property type="nucleotide sequence ID" value="NZ_FZQA01000004.1"/>
</dbReference>
<feature type="transmembrane region" description="Helical" evidence="7">
    <location>
        <begin position="404"/>
        <end position="433"/>
    </location>
</feature>
<dbReference type="InterPro" id="IPR031312">
    <property type="entry name" value="Na/sul_symport_CS"/>
</dbReference>
<keyword evidence="6 7" id="KW-0472">Membrane</keyword>
<keyword evidence="5 7" id="KW-1133">Transmembrane helix</keyword>
<evidence type="ECO:0000256" key="3">
    <source>
        <dbReference type="ARBA" id="ARBA00022692"/>
    </source>
</evidence>
<evidence type="ECO:0000313" key="10">
    <source>
        <dbReference type="Proteomes" id="UP000198346"/>
    </source>
</evidence>
<evidence type="ECO:0000256" key="5">
    <source>
        <dbReference type="ARBA" id="ARBA00022989"/>
    </source>
</evidence>
<dbReference type="InterPro" id="IPR004680">
    <property type="entry name" value="Cit_transptr-like_dom"/>
</dbReference>
<feature type="transmembrane region" description="Helical" evidence="7">
    <location>
        <begin position="476"/>
        <end position="500"/>
    </location>
</feature>
<feature type="transmembrane region" description="Helical" evidence="7">
    <location>
        <begin position="445"/>
        <end position="464"/>
    </location>
</feature>
<feature type="domain" description="RCK C-terminal" evidence="8">
    <location>
        <begin position="302"/>
        <end position="386"/>
    </location>
</feature>
<protein>
    <submittedName>
        <fullName evidence="9">Di- and tricarboxylate transporter</fullName>
    </submittedName>
</protein>
<proteinExistence type="predicted"/>
<dbReference type="PANTHER" id="PTHR43652:SF2">
    <property type="entry name" value="BASIC AMINO ACID ANTIPORTER YFCC-RELATED"/>
    <property type="match status" value="1"/>
</dbReference>
<dbReference type="GO" id="GO:0006813">
    <property type="term" value="P:potassium ion transport"/>
    <property type="evidence" value="ECO:0007669"/>
    <property type="project" value="InterPro"/>
</dbReference>
<feature type="transmembrane region" description="Helical" evidence="7">
    <location>
        <begin position="572"/>
        <end position="594"/>
    </location>
</feature>
<feature type="transmembrane region" description="Helical" evidence="7">
    <location>
        <begin position="97"/>
        <end position="113"/>
    </location>
</feature>
<dbReference type="Pfam" id="PF03600">
    <property type="entry name" value="CitMHS"/>
    <property type="match status" value="1"/>
</dbReference>
<feature type="transmembrane region" description="Helical" evidence="7">
    <location>
        <begin position="506"/>
        <end position="527"/>
    </location>
</feature>
<name>A0A239PVE5_9PROT</name>
<evidence type="ECO:0000256" key="7">
    <source>
        <dbReference type="SAM" id="Phobius"/>
    </source>
</evidence>
<evidence type="ECO:0000256" key="4">
    <source>
        <dbReference type="ARBA" id="ARBA00022737"/>
    </source>
</evidence>
<accession>A0A239PVE5</accession>
<evidence type="ECO:0000256" key="6">
    <source>
        <dbReference type="ARBA" id="ARBA00023136"/>
    </source>
</evidence>
<dbReference type="GO" id="GO:0005886">
    <property type="term" value="C:plasma membrane"/>
    <property type="evidence" value="ECO:0007669"/>
    <property type="project" value="TreeGrafter"/>
</dbReference>
<feature type="transmembrane region" description="Helical" evidence="7">
    <location>
        <begin position="534"/>
        <end position="552"/>
    </location>
</feature>
<sequence>MFFGLDAFAPYAAAIVLVLLFVSFAMELRAPEVSALAAASVMLALGLISSDDLVAALANPAPVTIGAMFVLSAALVRTGVIDVLARAAIDRAQRRPRLITFGFLLVVAALSSVMNNTPLVMLMIPIAVGLAERLKESGSRLLIPLSYAAILGGTCTLIGTSTNLLVDGVAREHGLAPFHIFEIAPLGLATAAVGVVFLTLFRRLLPERTTTAALLGGGETPRFLVEIVVEDDSPFIGMKPLEVKAFNEAERRVVDVVRGDLSLRREMADVVLQPGDIVVLRSPVAEILTMKEEGAVKAPQAGGVQPISSRKTIVVEILLAPGARFIGRTLRHLRLRRRYGVYPIALHRRSANLAERFETTPLEVGDTLLIEGAPEDLKRLVDDNDLVNVVEPAERAVRRRHAPIAIATMLAVVAGAAVGIMPIAGLAVVGAAVVLATRCVEPDEAFAAVDWRILTLILAMLAVGEGVENAGLVEMIVAAAAPALGATAPIAALALVYLLSMALTELVTNNAVAVIMTPIAIGLAESLGVDARPFVVAVMFAASASFLTPVGYQTNTLVYNVGGYRFLDYVRLGGPLSVLTALIALALIPIIWPLQT</sequence>
<gene>
    <name evidence="9" type="ORF">SAMN06297382_2172</name>
</gene>
<comment type="subcellular location">
    <subcellularLocation>
        <location evidence="1">Membrane</location>
        <topology evidence="1">Multi-pass membrane protein</topology>
    </subcellularLocation>
</comment>
<dbReference type="PROSITE" id="PS51202">
    <property type="entry name" value="RCK_C"/>
    <property type="match status" value="2"/>
</dbReference>
<dbReference type="Proteomes" id="UP000198346">
    <property type="component" value="Unassembled WGS sequence"/>
</dbReference>
<evidence type="ECO:0000259" key="8">
    <source>
        <dbReference type="PROSITE" id="PS51202"/>
    </source>
</evidence>
<feature type="transmembrane region" description="Helical" evidence="7">
    <location>
        <begin position="62"/>
        <end position="85"/>
    </location>
</feature>
<feature type="transmembrane region" description="Helical" evidence="7">
    <location>
        <begin position="33"/>
        <end position="50"/>
    </location>
</feature>
<evidence type="ECO:0000256" key="1">
    <source>
        <dbReference type="ARBA" id="ARBA00004141"/>
    </source>
</evidence>
<dbReference type="InterPro" id="IPR051679">
    <property type="entry name" value="DASS-Related_Transporters"/>
</dbReference>
<feature type="domain" description="RCK C-terminal" evidence="8">
    <location>
        <begin position="212"/>
        <end position="296"/>
    </location>
</feature>
<evidence type="ECO:0000313" key="9">
    <source>
        <dbReference type="EMBL" id="SNT74261.1"/>
    </source>
</evidence>
<dbReference type="SUPFAM" id="SSF116726">
    <property type="entry name" value="TrkA C-terminal domain-like"/>
    <property type="match status" value="2"/>
</dbReference>
<dbReference type="PANTHER" id="PTHR43652">
    <property type="entry name" value="BASIC AMINO ACID ANTIPORTER YFCC-RELATED"/>
    <property type="match status" value="1"/>
</dbReference>
<keyword evidence="4" id="KW-0677">Repeat</keyword>
<feature type="transmembrane region" description="Helical" evidence="7">
    <location>
        <begin position="7"/>
        <end position="26"/>
    </location>
</feature>
<dbReference type="AlphaFoldDB" id="A0A239PVE5"/>
<keyword evidence="10" id="KW-1185">Reference proteome</keyword>
<dbReference type="InterPro" id="IPR006037">
    <property type="entry name" value="RCK_C"/>
</dbReference>
<reference evidence="9 10" key="1">
    <citation type="submission" date="2017-07" db="EMBL/GenBank/DDBJ databases">
        <authorList>
            <person name="Sun Z.S."/>
            <person name="Albrecht U."/>
            <person name="Echele G."/>
            <person name="Lee C.C."/>
        </authorList>
    </citation>
    <scope>NUCLEOTIDE SEQUENCE [LARGE SCALE GENOMIC DNA]</scope>
    <source>
        <strain evidence="9 10">CGMCC 1.12710</strain>
    </source>
</reference>
<feature type="transmembrane region" description="Helical" evidence="7">
    <location>
        <begin position="141"/>
        <end position="166"/>
    </location>
</feature>
<feature type="transmembrane region" description="Helical" evidence="7">
    <location>
        <begin position="178"/>
        <end position="201"/>
    </location>
</feature>
<dbReference type="PROSITE" id="PS01271">
    <property type="entry name" value="NA_SULFATE"/>
    <property type="match status" value="1"/>
</dbReference>
<dbReference type="EMBL" id="FZQA01000004">
    <property type="protein sequence ID" value="SNT74261.1"/>
    <property type="molecule type" value="Genomic_DNA"/>
</dbReference>